<gene>
    <name evidence="1" type="ORF">MUA95_07225</name>
</gene>
<proteinExistence type="predicted"/>
<dbReference type="SUPFAM" id="SSF52317">
    <property type="entry name" value="Class I glutamine amidotransferase-like"/>
    <property type="match status" value="1"/>
</dbReference>
<dbReference type="AlphaFoldDB" id="A0ABD7TRU8"/>
<accession>A0ABD7TRU8</accession>
<evidence type="ECO:0000313" key="2">
    <source>
        <dbReference type="Proteomes" id="UP001065705"/>
    </source>
</evidence>
<dbReference type="Proteomes" id="UP001065705">
    <property type="component" value="Chromosome"/>
</dbReference>
<dbReference type="Gene3D" id="3.40.50.10740">
    <property type="entry name" value="Class I glutamine amidotransferase-like"/>
    <property type="match status" value="1"/>
</dbReference>
<evidence type="ECO:0008006" key="3">
    <source>
        <dbReference type="Google" id="ProtNLM"/>
    </source>
</evidence>
<organism evidence="1 2">
    <name type="scientific">Staphylococcus agnetis</name>
    <dbReference type="NCBI Taxonomy" id="985762"/>
    <lineage>
        <taxon>Bacteria</taxon>
        <taxon>Bacillati</taxon>
        <taxon>Bacillota</taxon>
        <taxon>Bacilli</taxon>
        <taxon>Bacillales</taxon>
        <taxon>Staphylococcaceae</taxon>
        <taxon>Staphylococcus</taxon>
    </lineage>
</organism>
<dbReference type="InterPro" id="IPR029062">
    <property type="entry name" value="Class_I_gatase-like"/>
</dbReference>
<name>A0ABD7TRU8_9STAP</name>
<evidence type="ECO:0000313" key="1">
    <source>
        <dbReference type="EMBL" id="UXU56363.1"/>
    </source>
</evidence>
<dbReference type="InterPro" id="IPR027478">
    <property type="entry name" value="LdcA_N"/>
</dbReference>
<reference evidence="1" key="1">
    <citation type="submission" date="2022-03" db="EMBL/GenBank/DDBJ databases">
        <title>Comparative Genomics of East African Camel-Associated Staphylococcaceae spp.: Diversity and Inheritance of Traits Involved in Host-Pathogen Interactions.</title>
        <authorList>
            <person name="Akarsu H."/>
            <person name="Liljander A."/>
            <person name="Younan M."/>
            <person name="Brodard I."/>
            <person name="Glucks I."/>
            <person name="Labroussaa F."/>
            <person name="Overesch G."/>
            <person name="Kuhnert P."/>
            <person name="Perreten V."/>
            <person name="Drexler J.F."/>
            <person name="Corman V.M."/>
            <person name="Falquet L."/>
            <person name="Jores J."/>
        </authorList>
    </citation>
    <scope>NUCLEOTIDE SEQUENCE</scope>
    <source>
        <strain evidence="1">IVB6197</strain>
    </source>
</reference>
<dbReference type="RefSeq" id="WP_262626137.1">
    <property type="nucleotide sequence ID" value="NZ_CP094809.1"/>
</dbReference>
<sequence>MIKPKPLNKGDTIAIVSPSSGLAGEPTIKWRTEQGIRYAILNKWAIVSK</sequence>
<dbReference type="EMBL" id="CP094809">
    <property type="protein sequence ID" value="UXU56363.1"/>
    <property type="molecule type" value="Genomic_DNA"/>
</dbReference>
<protein>
    <recommendedName>
        <fullName evidence="3">LD-carboxypeptidase</fullName>
    </recommendedName>
</protein>